<evidence type="ECO:0000313" key="2">
    <source>
        <dbReference type="EMBL" id="VDN46029.1"/>
    </source>
</evidence>
<keyword evidence="2" id="KW-0131">Cell cycle</keyword>
<dbReference type="OrthoDB" id="9768127at2"/>
<reference evidence="2 3" key="1">
    <citation type="submission" date="2018-09" db="EMBL/GenBank/DDBJ databases">
        <authorList>
            <person name="Postec A."/>
        </authorList>
    </citation>
    <scope>NUCLEOTIDE SEQUENCE [LARGE SCALE GENOMIC DNA]</scope>
    <source>
        <strain evidence="2">70B-A</strain>
    </source>
</reference>
<dbReference type="Proteomes" id="UP000279029">
    <property type="component" value="Chromosome"/>
</dbReference>
<name>A0A3P7RZ96_9FIRM</name>
<gene>
    <name evidence="2" type="ORF">PATL70BA_0187</name>
</gene>
<dbReference type="PANTHER" id="PTHR32432:SF3">
    <property type="entry name" value="ETHANOLAMINE UTILIZATION PROTEIN EUTJ"/>
    <property type="match status" value="1"/>
</dbReference>
<dbReference type="SMART" id="SM00842">
    <property type="entry name" value="FtsA"/>
    <property type="match status" value="1"/>
</dbReference>
<sequence>MSKNNNKLNDNYVFGLDIGTRSVVGVVGYRTGIDFKVMAYAMVEHDTRAMIDGQIHDIGKATETIVQVKKNLEKQLGVTLHKACIAAAGRVLKTALIHVDQDMDPTIIIDDQHINTLELLGMEKAHQQVNTNLDEEEMGYHCVGYTVSKYYLNDYEITSLKDHKSKKISADVLATFLPQEVVESLYSVVKNADMEVYSLTLEPIAAIHVAIPEEYRLLNIALVDIGAGTSDIAITKDGGIIAYGMIPMAGDELTEAIVHHYLVDFNTAEKIKIKASTKSKTVSFKDVIGMKHTVDTHEINQILEDVSQQLAKKIADRIIELNNGKSTNAVFVVGGGGQVKHFTNVLSQSMGLSPERVAIRGKEVLDSVDFGETKIKKGPELITPIGICLTGLENNKHDFIQVYLNDEPIKIYDNNRLTIMDVVAYKGIEPKKFIAKKGRTLEFEVNQNQRRIPGEPGIPAKILLNNEEVSLTSKIKMHDYITVIEAKSGKDATLSTYQLVKTLDLKVYFEEKVYPLVPEIYVNEIGMTMNHDIKNNDVIRLKLPTLVSFLRKHDLDDFQYDYYINGQPSDEKSSLADLDHISKRERKSQKNKGDESKEGETSGKCIYVSVNETPIKLEGKSTYIFVDIFEVYPFDLSKPQGNVVCKINNATASYMGEIHDGDHLEVYWEQIS</sequence>
<dbReference type="RefSeq" id="WP_125135604.1">
    <property type="nucleotide sequence ID" value="NZ_LR130778.1"/>
</dbReference>
<dbReference type="InterPro" id="IPR050696">
    <property type="entry name" value="FtsA/MreB"/>
</dbReference>
<dbReference type="PANTHER" id="PTHR32432">
    <property type="entry name" value="CELL DIVISION PROTEIN FTSA-RELATED"/>
    <property type="match status" value="1"/>
</dbReference>
<accession>A0A3P7RZ96</accession>
<dbReference type="SUPFAM" id="SSF53067">
    <property type="entry name" value="Actin-like ATPase domain"/>
    <property type="match status" value="2"/>
</dbReference>
<dbReference type="InterPro" id="IPR043129">
    <property type="entry name" value="ATPase_NBD"/>
</dbReference>
<dbReference type="InterPro" id="IPR003494">
    <property type="entry name" value="SHS2_FtsA"/>
</dbReference>
<organism evidence="2 3">
    <name type="scientific">Petrocella atlantisensis</name>
    <dbReference type="NCBI Taxonomy" id="2173034"/>
    <lineage>
        <taxon>Bacteria</taxon>
        <taxon>Bacillati</taxon>
        <taxon>Bacillota</taxon>
        <taxon>Clostridia</taxon>
        <taxon>Lachnospirales</taxon>
        <taxon>Vallitaleaceae</taxon>
        <taxon>Petrocella</taxon>
    </lineage>
</organism>
<feature type="domain" description="SHS2" evidence="1">
    <location>
        <begin position="13"/>
        <end position="210"/>
    </location>
</feature>
<dbReference type="KEGG" id="cbar:PATL70BA_0187"/>
<proteinExistence type="predicted"/>
<evidence type="ECO:0000259" key="1">
    <source>
        <dbReference type="SMART" id="SM00842"/>
    </source>
</evidence>
<dbReference type="EMBL" id="LR130778">
    <property type="protein sequence ID" value="VDN46029.1"/>
    <property type="molecule type" value="Genomic_DNA"/>
</dbReference>
<dbReference type="GO" id="GO:0051301">
    <property type="term" value="P:cell division"/>
    <property type="evidence" value="ECO:0007669"/>
    <property type="project" value="UniProtKB-KW"/>
</dbReference>
<evidence type="ECO:0000313" key="3">
    <source>
        <dbReference type="Proteomes" id="UP000279029"/>
    </source>
</evidence>
<dbReference type="CDD" id="cd24004">
    <property type="entry name" value="ASKHA_NBD_PilM-like"/>
    <property type="match status" value="1"/>
</dbReference>
<dbReference type="Gene3D" id="3.30.420.40">
    <property type="match status" value="2"/>
</dbReference>
<dbReference type="AlphaFoldDB" id="A0A3P7RZ96"/>
<keyword evidence="2" id="KW-0132">Cell division</keyword>
<protein>
    <submittedName>
        <fullName evidence="2">Cell division protein FtsA</fullName>
    </submittedName>
</protein>
<dbReference type="Pfam" id="PF14450">
    <property type="entry name" value="FtsA"/>
    <property type="match status" value="1"/>
</dbReference>
<keyword evidence="3" id="KW-1185">Reference proteome</keyword>